<accession>A0A371H4L6</accession>
<comment type="caution">
    <text evidence="2">The sequence shown here is derived from an EMBL/GenBank/DDBJ whole genome shotgun (WGS) entry which is preliminary data.</text>
</comment>
<evidence type="ECO:0000259" key="1">
    <source>
        <dbReference type="Pfam" id="PF24626"/>
    </source>
</evidence>
<keyword evidence="3" id="KW-1185">Reference proteome</keyword>
<dbReference type="OrthoDB" id="1432277at2759"/>
<evidence type="ECO:0000313" key="3">
    <source>
        <dbReference type="Proteomes" id="UP000257109"/>
    </source>
</evidence>
<protein>
    <recommendedName>
        <fullName evidence="1">Tf2-1-like SH3-like domain-containing protein</fullName>
    </recommendedName>
</protein>
<evidence type="ECO:0000313" key="2">
    <source>
        <dbReference type="EMBL" id="RDX97616.1"/>
    </source>
</evidence>
<feature type="non-terminal residue" evidence="2">
    <location>
        <position position="1"/>
    </location>
</feature>
<feature type="domain" description="Tf2-1-like SH3-like" evidence="1">
    <location>
        <begin position="72"/>
        <end position="117"/>
    </location>
</feature>
<name>A0A371H4L6_MUCPR</name>
<dbReference type="AlphaFoldDB" id="A0A371H4L6"/>
<proteinExistence type="predicted"/>
<dbReference type="Proteomes" id="UP000257109">
    <property type="component" value="Unassembled WGS sequence"/>
</dbReference>
<dbReference type="Pfam" id="PF24626">
    <property type="entry name" value="SH3_Tf2-1"/>
    <property type="match status" value="1"/>
</dbReference>
<dbReference type="EMBL" id="QJKJ01003610">
    <property type="protein sequence ID" value="RDX97616.1"/>
    <property type="molecule type" value="Genomic_DNA"/>
</dbReference>
<organism evidence="2 3">
    <name type="scientific">Mucuna pruriens</name>
    <name type="common">Velvet bean</name>
    <name type="synonym">Dolichos pruriens</name>
    <dbReference type="NCBI Taxonomy" id="157652"/>
    <lineage>
        <taxon>Eukaryota</taxon>
        <taxon>Viridiplantae</taxon>
        <taxon>Streptophyta</taxon>
        <taxon>Embryophyta</taxon>
        <taxon>Tracheophyta</taxon>
        <taxon>Spermatophyta</taxon>
        <taxon>Magnoliopsida</taxon>
        <taxon>eudicotyledons</taxon>
        <taxon>Gunneridae</taxon>
        <taxon>Pentapetalae</taxon>
        <taxon>rosids</taxon>
        <taxon>fabids</taxon>
        <taxon>Fabales</taxon>
        <taxon>Fabaceae</taxon>
        <taxon>Papilionoideae</taxon>
        <taxon>50 kb inversion clade</taxon>
        <taxon>NPAAA clade</taxon>
        <taxon>indigoferoid/millettioid clade</taxon>
        <taxon>Phaseoleae</taxon>
        <taxon>Mucuna</taxon>
    </lineage>
</organism>
<gene>
    <name evidence="2" type="ORF">CR513_19595</name>
</gene>
<reference evidence="2" key="1">
    <citation type="submission" date="2018-05" db="EMBL/GenBank/DDBJ databases">
        <title>Draft genome of Mucuna pruriens seed.</title>
        <authorList>
            <person name="Nnadi N.E."/>
            <person name="Vos R."/>
            <person name="Hasami M.H."/>
            <person name="Devisetty U.K."/>
            <person name="Aguiy J.C."/>
        </authorList>
    </citation>
    <scope>NUCLEOTIDE SEQUENCE [LARGE SCALE GENOMIC DNA]</scope>
    <source>
        <strain evidence="2">JCA_2017</strain>
    </source>
</reference>
<sequence>MFCQKVFETGQIGYLIWNFLIVCPKLNSSKGCMIRQGYTWERKENNMEEGNSLQRKRSCLGALDEREIPHLKRFKLLPREDCPLKILNKINDNAYQVDMLQDFGGNITFNVIDLTPYDACVEAPNLRTNSLQEEEDDATT</sequence>
<dbReference type="InterPro" id="IPR056924">
    <property type="entry name" value="SH3_Tf2-1"/>
</dbReference>